<evidence type="ECO:0000313" key="2">
    <source>
        <dbReference type="Proteomes" id="UP000197290"/>
    </source>
</evidence>
<protein>
    <recommendedName>
        <fullName evidence="3">CDP-glycerol:poly(Glycerophosphate) glycerophosphotransferase</fullName>
    </recommendedName>
</protein>
<reference evidence="1 2" key="1">
    <citation type="submission" date="2017-03" db="EMBL/GenBank/DDBJ databases">
        <title>Genome sequence of Sphingomonas dokdonensis DSM 21029.</title>
        <authorList>
            <person name="Poehlein A."/>
            <person name="Wuebbeler J.H."/>
            <person name="Steinbuechel A."/>
            <person name="Daniel R."/>
        </authorList>
    </citation>
    <scope>NUCLEOTIDE SEQUENCE [LARGE SCALE GENOMIC DNA]</scope>
    <source>
        <strain evidence="1 2">DSM 21029</strain>
    </source>
</reference>
<accession>A0A245ZJU4</accession>
<dbReference type="Proteomes" id="UP000197290">
    <property type="component" value="Unassembled WGS sequence"/>
</dbReference>
<dbReference type="OrthoDB" id="8437129at2"/>
<dbReference type="InterPro" id="IPR043148">
    <property type="entry name" value="TagF_C"/>
</dbReference>
<dbReference type="RefSeq" id="WP_088367063.1">
    <property type="nucleotide sequence ID" value="NZ_NBBI01000003.1"/>
</dbReference>
<dbReference type="AlphaFoldDB" id="A0A245ZJU4"/>
<proteinExistence type="predicted"/>
<evidence type="ECO:0008006" key="3">
    <source>
        <dbReference type="Google" id="ProtNLM"/>
    </source>
</evidence>
<organism evidence="1 2">
    <name type="scientific">Sphingomonas dokdonensis</name>
    <dbReference type="NCBI Taxonomy" id="344880"/>
    <lineage>
        <taxon>Bacteria</taxon>
        <taxon>Pseudomonadati</taxon>
        <taxon>Pseudomonadota</taxon>
        <taxon>Alphaproteobacteria</taxon>
        <taxon>Sphingomonadales</taxon>
        <taxon>Sphingomonadaceae</taxon>
        <taxon>Sphingomonas</taxon>
    </lineage>
</organism>
<sequence length="381" mass="42407">MKVGFLFNHDALHQIRHTAPVIAALLRYRQVEVVVLTSSAAQEGEVRRLLGAAAGQVRFVSLTVGRVAAALDRVVRHVAPFRRIATLRENLPAFAALDVLVVPETTSLLLRDRFGLDRLKYVWIPHGAGDRSVGFRDVMRGFDLVLLSGAKVRDRMLAGGLITPDNHVVVGYPKFDTIDDALPARLFDNDRPVVLYNPHFDPLLSSWYAMGEAVIAWFAGQRDFNLVVAPHVMLAQRRMHASVEHRVVRWRRDVAERFRDLPHIRVDMGSEASVDMTYTRAADIYLGDASSQIYEWIVRPRPAIFLNASGADWVGNPDFTHWRLGEVIDSVDALPGALDRAVESPDRYRAAQEAAFAATFSRDEEPASVRAAAAIVARFGA</sequence>
<dbReference type="Gene3D" id="3.40.50.12580">
    <property type="match status" value="1"/>
</dbReference>
<name>A0A245ZJU4_9SPHN</name>
<evidence type="ECO:0000313" key="1">
    <source>
        <dbReference type="EMBL" id="OWK30018.1"/>
    </source>
</evidence>
<gene>
    <name evidence="1" type="ORF">SPDO_16990</name>
</gene>
<dbReference type="EMBL" id="NBBI01000003">
    <property type="protein sequence ID" value="OWK30018.1"/>
    <property type="molecule type" value="Genomic_DNA"/>
</dbReference>
<comment type="caution">
    <text evidence="1">The sequence shown here is derived from an EMBL/GenBank/DDBJ whole genome shotgun (WGS) entry which is preliminary data.</text>
</comment>
<keyword evidence="2" id="KW-1185">Reference proteome</keyword>
<dbReference type="SUPFAM" id="SSF53756">
    <property type="entry name" value="UDP-Glycosyltransferase/glycogen phosphorylase"/>
    <property type="match status" value="1"/>
</dbReference>